<dbReference type="Proteomes" id="UP000076510">
    <property type="component" value="Unassembled WGS sequence"/>
</dbReference>
<dbReference type="EMBL" id="LQQY01000034">
    <property type="protein sequence ID" value="KZE45911.1"/>
    <property type="molecule type" value="Genomic_DNA"/>
</dbReference>
<dbReference type="InterPro" id="IPR045892">
    <property type="entry name" value="CrtISO-like"/>
</dbReference>
<sequence length="493" mass="54952">MLNEIIIVGGGISGLTAAALLSKQGHAVTLLEGSREWGGCAGKFQRGKHLFPVGATLGMGLEEGGIHQRIFEYLQVNPPESHLLDEVMNVHLHGRRLVFYRDRDKHVAHLQSHFPHCASDLARFYALVYKIASRIRQLMDPLPSLPPKTPGEWAILIKSLQPGTLTLVPYINRTMGGILASFGLHRHPDFHTFIDGQLIDSMQTTSDECSFLLGCLALDMYHQGAFYVDGGLYRMAEELANSAEVSGALLKRGKRVENICKKQDRWQVEDHRGNQYEGSHVIFSAPIEALLPLMHEESRDVIQRVVERKRSDRSWGTMTLYFVLDEGKLPDGLTLFQQICTGSGMSEGEHLFLSLSSRKDRLRSPSGFRTMTVSTHTDLSKWETKETYDAYKRELHDKMLSVIEGTYPGFSESIVDQYPGAPRAWERFTGRPDGMVGGYPQTTENALFHSVSHRTPLDGLWLCGDSVFPGAGTIGVSVSAYHVCRSITGLKLP</sequence>
<comment type="caution">
    <text evidence="1">The sequence shown here is derived from an EMBL/GenBank/DDBJ whole genome shotgun (WGS) entry which is preliminary data.</text>
</comment>
<dbReference type="InterPro" id="IPR002937">
    <property type="entry name" value="Amino_oxidase"/>
</dbReference>
<evidence type="ECO:0000313" key="2">
    <source>
        <dbReference type="Proteomes" id="UP000076510"/>
    </source>
</evidence>
<name>A0A163JWX3_9BACI</name>
<dbReference type="Pfam" id="PF01593">
    <property type="entry name" value="Amino_oxidase"/>
    <property type="match status" value="1"/>
</dbReference>
<proteinExistence type="predicted"/>
<organism evidence="1 2">
    <name type="scientific">Rossellomorea marisflavi</name>
    <dbReference type="NCBI Taxonomy" id="189381"/>
    <lineage>
        <taxon>Bacteria</taxon>
        <taxon>Bacillati</taxon>
        <taxon>Bacillota</taxon>
        <taxon>Bacilli</taxon>
        <taxon>Bacillales</taxon>
        <taxon>Bacillaceae</taxon>
        <taxon>Rossellomorea</taxon>
    </lineage>
</organism>
<dbReference type="GO" id="GO:0016491">
    <property type="term" value="F:oxidoreductase activity"/>
    <property type="evidence" value="ECO:0007669"/>
    <property type="project" value="InterPro"/>
</dbReference>
<evidence type="ECO:0000313" key="1">
    <source>
        <dbReference type="EMBL" id="KZE45911.1"/>
    </source>
</evidence>
<protein>
    <submittedName>
        <fullName evidence="1">Uncharacterized protein</fullName>
    </submittedName>
</protein>
<accession>A0A163JWX3</accession>
<dbReference type="SUPFAM" id="SSF51905">
    <property type="entry name" value="FAD/NAD(P)-binding domain"/>
    <property type="match status" value="1"/>
</dbReference>
<dbReference type="PROSITE" id="PS50206">
    <property type="entry name" value="RHODANESE_3"/>
    <property type="match status" value="1"/>
</dbReference>
<dbReference type="InterPro" id="IPR001763">
    <property type="entry name" value="Rhodanese-like_dom"/>
</dbReference>
<dbReference type="Gene3D" id="3.50.50.60">
    <property type="entry name" value="FAD/NAD(P)-binding domain"/>
    <property type="match status" value="2"/>
</dbReference>
<dbReference type="InterPro" id="IPR036188">
    <property type="entry name" value="FAD/NAD-bd_sf"/>
</dbReference>
<dbReference type="OrthoDB" id="9789960at2"/>
<dbReference type="GO" id="GO:0016116">
    <property type="term" value="P:carotenoid metabolic process"/>
    <property type="evidence" value="ECO:0007669"/>
    <property type="project" value="InterPro"/>
</dbReference>
<reference evidence="2" key="1">
    <citation type="submission" date="2016-01" db="EMBL/GenBank/DDBJ databases">
        <title>Whole genome sequencing of Bhargavaea cecembensis T14.</title>
        <authorList>
            <person name="Hong K.W."/>
        </authorList>
    </citation>
    <scope>NUCLEOTIDE SEQUENCE [LARGE SCALE GENOMIC DNA]</scope>
    <source>
        <strain evidence="2">M19</strain>
    </source>
</reference>
<dbReference type="AlphaFoldDB" id="A0A163JWX3"/>
<dbReference type="PANTHER" id="PTHR46313">
    <property type="match status" value="1"/>
</dbReference>
<dbReference type="PANTHER" id="PTHR46313:SF3">
    <property type="entry name" value="PROLYCOPENE ISOMERASE, CHLOROPLASTIC"/>
    <property type="match status" value="1"/>
</dbReference>
<gene>
    <name evidence="1" type="ORF">AV649_04575</name>
</gene>